<reference evidence="2" key="2">
    <citation type="submission" date="2023-04" db="EMBL/GenBank/DDBJ databases">
        <authorList>
            <person name="Bruccoleri R.E."/>
            <person name="Oakeley E.J."/>
            <person name="Faust A.-M."/>
            <person name="Dessus-Babus S."/>
            <person name="Altorfer M."/>
            <person name="Burckhardt D."/>
            <person name="Oertli M."/>
            <person name="Naumann U."/>
            <person name="Petersen F."/>
            <person name="Wong J."/>
        </authorList>
    </citation>
    <scope>NUCLEOTIDE SEQUENCE</scope>
    <source>
        <strain evidence="2">GSM-AAB239-AS_SAM_17_03QT</strain>
        <tissue evidence="2">Leaf</tissue>
    </source>
</reference>
<dbReference type="EMBL" id="JANAVB010015600">
    <property type="protein sequence ID" value="KAJ6832920.1"/>
    <property type="molecule type" value="Genomic_DNA"/>
</dbReference>
<protein>
    <submittedName>
        <fullName evidence="2">Uncharacterized protein</fullName>
    </submittedName>
</protein>
<keyword evidence="3" id="KW-1185">Reference proteome</keyword>
<keyword evidence="1" id="KW-0472">Membrane</keyword>
<proteinExistence type="predicted"/>
<organism evidence="2 3">
    <name type="scientific">Iris pallida</name>
    <name type="common">Sweet iris</name>
    <dbReference type="NCBI Taxonomy" id="29817"/>
    <lineage>
        <taxon>Eukaryota</taxon>
        <taxon>Viridiplantae</taxon>
        <taxon>Streptophyta</taxon>
        <taxon>Embryophyta</taxon>
        <taxon>Tracheophyta</taxon>
        <taxon>Spermatophyta</taxon>
        <taxon>Magnoliopsida</taxon>
        <taxon>Liliopsida</taxon>
        <taxon>Asparagales</taxon>
        <taxon>Iridaceae</taxon>
        <taxon>Iridoideae</taxon>
        <taxon>Irideae</taxon>
        <taxon>Iris</taxon>
    </lineage>
</organism>
<gene>
    <name evidence="2" type="ORF">M6B38_342295</name>
</gene>
<evidence type="ECO:0000313" key="2">
    <source>
        <dbReference type="EMBL" id="KAJ6832920.1"/>
    </source>
</evidence>
<reference evidence="2" key="1">
    <citation type="journal article" date="2023" name="GigaByte">
        <title>Genome assembly of the bearded iris, Iris pallida Lam.</title>
        <authorList>
            <person name="Bruccoleri R.E."/>
            <person name="Oakeley E.J."/>
            <person name="Faust A.M.E."/>
            <person name="Altorfer M."/>
            <person name="Dessus-Babus S."/>
            <person name="Burckhardt D."/>
            <person name="Oertli M."/>
            <person name="Naumann U."/>
            <person name="Petersen F."/>
            <person name="Wong J."/>
        </authorList>
    </citation>
    <scope>NUCLEOTIDE SEQUENCE</scope>
    <source>
        <strain evidence="2">GSM-AAB239-AS_SAM_17_03QT</strain>
    </source>
</reference>
<dbReference type="AlphaFoldDB" id="A0AAX6GVX7"/>
<keyword evidence="1" id="KW-1133">Transmembrane helix</keyword>
<feature type="transmembrane region" description="Helical" evidence="1">
    <location>
        <begin position="66"/>
        <end position="89"/>
    </location>
</feature>
<evidence type="ECO:0000256" key="1">
    <source>
        <dbReference type="SAM" id="Phobius"/>
    </source>
</evidence>
<comment type="caution">
    <text evidence="2">The sequence shown here is derived from an EMBL/GenBank/DDBJ whole genome shotgun (WGS) entry which is preliminary data.</text>
</comment>
<dbReference type="Proteomes" id="UP001140949">
    <property type="component" value="Unassembled WGS sequence"/>
</dbReference>
<evidence type="ECO:0000313" key="3">
    <source>
        <dbReference type="Proteomes" id="UP001140949"/>
    </source>
</evidence>
<name>A0AAX6GVX7_IRIPA</name>
<sequence length="90" mass="10456">MSQKLIVSPNVKMLVFSKVPKKVSVPFTFFKLKTTNQFHLLDSTCVIYYPLLHFSKKEIPFVVSPFFNHVCTIALYSLILKFCSVVMFLF</sequence>
<accession>A0AAX6GVX7</accession>
<keyword evidence="1" id="KW-0812">Transmembrane</keyword>